<dbReference type="RefSeq" id="WP_100922794.1">
    <property type="nucleotide sequence ID" value="NZ_CP020371.1"/>
</dbReference>
<dbReference type="AlphaFoldDB" id="A0A2K8UHY9"/>
<dbReference type="KEGG" id="tsy:THSYN_29940"/>
<keyword evidence="1" id="KW-0614">Plasmid</keyword>
<dbReference type="Proteomes" id="UP000232638">
    <property type="component" value="Plasmid pTs417"/>
</dbReference>
<dbReference type="EMBL" id="CP020371">
    <property type="protein sequence ID" value="AUB85147.1"/>
    <property type="molecule type" value="Genomic_DNA"/>
</dbReference>
<reference evidence="1 2" key="1">
    <citation type="submission" date="2017-03" db="EMBL/GenBank/DDBJ databases">
        <title>Complete genome sequence of Candidatus 'Thiodictyon syntrophicum' sp. nov. strain Cad16T, a photolithoautotroph purple sulfur bacterium isolated from an alpine meromictic lake.</title>
        <authorList>
            <person name="Luedin S.M."/>
            <person name="Pothier J.F."/>
            <person name="Danza F."/>
            <person name="Storelli N."/>
            <person name="Wittwer M."/>
            <person name="Tonolla M."/>
        </authorList>
    </citation>
    <scope>NUCLEOTIDE SEQUENCE [LARGE SCALE GENOMIC DNA]</scope>
    <source>
        <strain evidence="1 2">Cad16T</strain>
        <plasmid evidence="2">Plasmid pts417</plasmid>
    </source>
</reference>
<name>A0A2K8UHY9_9GAMM</name>
<proteinExistence type="predicted"/>
<geneLocation type="plasmid" evidence="2">
    <name>pts417</name>
</geneLocation>
<dbReference type="OrthoDB" id="9094655at2"/>
<protein>
    <submittedName>
        <fullName evidence="1">Uncharacterized protein</fullName>
    </submittedName>
</protein>
<sequence>MNKNPGQVYAELWREYVAARRAFDARSNALAQREASELAIEAFSQQTFSKDTYESRTDLTERAAAIVARLVCLASEAFTPASCPVLSIPYGDLQTRFVTDACDDRAGRGYVFRPERFDPAGLWRELERDYGGEKGVELAYRKAACGIDGEFDLRPGAIVERRREGIVLSMRVFIDSLAETRSRKPLTWSRQGELAQLLGYLQAFAVWAEDSSNLAGGLDDAKRRLCDREYGVVSRQRIRVSPALHIVTYHTRFEFIFGAAIGAQLQLFLALYGRHSQAADAQEAA</sequence>
<evidence type="ECO:0000313" key="2">
    <source>
        <dbReference type="Proteomes" id="UP000232638"/>
    </source>
</evidence>
<gene>
    <name evidence="1" type="ORF">THSYN_29940</name>
</gene>
<keyword evidence="2" id="KW-1185">Reference proteome</keyword>
<evidence type="ECO:0000313" key="1">
    <source>
        <dbReference type="EMBL" id="AUB85147.1"/>
    </source>
</evidence>
<organism evidence="1 2">
    <name type="scientific">Candidatus Thiodictyon syntrophicum</name>
    <dbReference type="NCBI Taxonomy" id="1166950"/>
    <lineage>
        <taxon>Bacteria</taxon>
        <taxon>Pseudomonadati</taxon>
        <taxon>Pseudomonadota</taxon>
        <taxon>Gammaproteobacteria</taxon>
        <taxon>Chromatiales</taxon>
        <taxon>Chromatiaceae</taxon>
        <taxon>Thiodictyon</taxon>
    </lineage>
</organism>
<accession>A0A2K8UHY9</accession>